<proteinExistence type="predicted"/>
<dbReference type="PANTHER" id="PTHR33572">
    <property type="entry name" value="SPORE DEVELOPMENT REGULATOR VOSA"/>
    <property type="match status" value="1"/>
</dbReference>
<accession>A0AAJ0HFT2</accession>
<keyword evidence="4" id="KW-0804">Transcription</keyword>
<dbReference type="EMBL" id="JAUIQD010000005">
    <property type="protein sequence ID" value="KAK3350043.1"/>
    <property type="molecule type" value="Genomic_DNA"/>
</dbReference>
<feature type="compositionally biased region" description="Basic and acidic residues" evidence="6">
    <location>
        <begin position="23"/>
        <end position="34"/>
    </location>
</feature>
<keyword evidence="2" id="KW-0749">Sporulation</keyword>
<dbReference type="Pfam" id="PF11754">
    <property type="entry name" value="Velvet"/>
    <property type="match status" value="2"/>
</dbReference>
<organism evidence="8 9">
    <name type="scientific">Lasiosphaeria hispida</name>
    <dbReference type="NCBI Taxonomy" id="260671"/>
    <lineage>
        <taxon>Eukaryota</taxon>
        <taxon>Fungi</taxon>
        <taxon>Dikarya</taxon>
        <taxon>Ascomycota</taxon>
        <taxon>Pezizomycotina</taxon>
        <taxon>Sordariomycetes</taxon>
        <taxon>Sordariomycetidae</taxon>
        <taxon>Sordariales</taxon>
        <taxon>Lasiosphaeriaceae</taxon>
        <taxon>Lasiosphaeria</taxon>
    </lineage>
</organism>
<comment type="subcellular location">
    <subcellularLocation>
        <location evidence="1">Nucleus</location>
    </subcellularLocation>
</comment>
<evidence type="ECO:0000256" key="5">
    <source>
        <dbReference type="ARBA" id="ARBA00023242"/>
    </source>
</evidence>
<feature type="compositionally biased region" description="Polar residues" evidence="6">
    <location>
        <begin position="370"/>
        <end position="385"/>
    </location>
</feature>
<feature type="region of interest" description="Disordered" evidence="6">
    <location>
        <begin position="215"/>
        <end position="299"/>
    </location>
</feature>
<dbReference type="GO" id="GO:0005634">
    <property type="term" value="C:nucleus"/>
    <property type="evidence" value="ECO:0007669"/>
    <property type="project" value="UniProtKB-SubCell"/>
</dbReference>
<feature type="region of interest" description="Disordered" evidence="6">
    <location>
        <begin position="70"/>
        <end position="90"/>
    </location>
</feature>
<dbReference type="GO" id="GO:0030435">
    <property type="term" value="P:sporulation resulting in formation of a cellular spore"/>
    <property type="evidence" value="ECO:0007669"/>
    <property type="project" value="UniProtKB-KW"/>
</dbReference>
<feature type="region of interest" description="Disordered" evidence="6">
    <location>
        <begin position="367"/>
        <end position="399"/>
    </location>
</feature>
<feature type="compositionally biased region" description="Polar residues" evidence="6">
    <location>
        <begin position="260"/>
        <end position="269"/>
    </location>
</feature>
<evidence type="ECO:0000313" key="8">
    <source>
        <dbReference type="EMBL" id="KAK3350043.1"/>
    </source>
</evidence>
<comment type="caution">
    <text evidence="8">The sequence shown here is derived from an EMBL/GenBank/DDBJ whole genome shotgun (WGS) entry which is preliminary data.</text>
</comment>
<evidence type="ECO:0000256" key="1">
    <source>
        <dbReference type="ARBA" id="ARBA00004123"/>
    </source>
</evidence>
<keyword evidence="5" id="KW-0539">Nucleus</keyword>
<reference evidence="8" key="2">
    <citation type="submission" date="2023-06" db="EMBL/GenBank/DDBJ databases">
        <authorList>
            <consortium name="Lawrence Berkeley National Laboratory"/>
            <person name="Haridas S."/>
            <person name="Hensen N."/>
            <person name="Bonometti L."/>
            <person name="Westerberg I."/>
            <person name="Brannstrom I.O."/>
            <person name="Guillou S."/>
            <person name="Cros-Aarteil S."/>
            <person name="Calhoun S."/>
            <person name="Kuo A."/>
            <person name="Mondo S."/>
            <person name="Pangilinan J."/>
            <person name="Riley R."/>
            <person name="Labutti K."/>
            <person name="Andreopoulos B."/>
            <person name="Lipzen A."/>
            <person name="Chen C."/>
            <person name="Yanf M."/>
            <person name="Daum C."/>
            <person name="Ng V."/>
            <person name="Clum A."/>
            <person name="Steindorff A."/>
            <person name="Ohm R."/>
            <person name="Martin F."/>
            <person name="Silar P."/>
            <person name="Natvig D."/>
            <person name="Lalanne C."/>
            <person name="Gautier V."/>
            <person name="Ament-Velasquez S.L."/>
            <person name="Kruys A."/>
            <person name="Hutchinson M.I."/>
            <person name="Powell A.J."/>
            <person name="Barry K."/>
            <person name="Miller A.N."/>
            <person name="Grigoriev I.V."/>
            <person name="Debuchy R."/>
            <person name="Gladieux P."/>
            <person name="Thoren M.H."/>
            <person name="Johannesson H."/>
        </authorList>
    </citation>
    <scope>NUCLEOTIDE SEQUENCE</scope>
    <source>
        <strain evidence="8">CBS 955.72</strain>
    </source>
</reference>
<keyword evidence="9" id="KW-1185">Reference proteome</keyword>
<feature type="domain" description="Velvet" evidence="7">
    <location>
        <begin position="3"/>
        <end position="182"/>
    </location>
</feature>
<evidence type="ECO:0000256" key="6">
    <source>
        <dbReference type="SAM" id="MobiDB-lite"/>
    </source>
</evidence>
<protein>
    <submittedName>
        <fullName evidence="8">Velvet factor-domain-containing protein</fullName>
    </submittedName>
</protein>
<dbReference type="PROSITE" id="PS51821">
    <property type="entry name" value="VELVET"/>
    <property type="match status" value="1"/>
</dbReference>
<evidence type="ECO:0000256" key="4">
    <source>
        <dbReference type="ARBA" id="ARBA00023163"/>
    </source>
</evidence>
<dbReference type="Gene3D" id="2.60.40.3960">
    <property type="entry name" value="Velvet domain"/>
    <property type="match status" value="1"/>
</dbReference>
<feature type="compositionally biased region" description="Basic and acidic residues" evidence="6">
    <location>
        <begin position="288"/>
        <end position="299"/>
    </location>
</feature>
<sequence length="447" mass="49568">MIMHSSDYTLRVRQQPKYARVAIGKEKGTDRKPIDPPPIVQLTVSPRKDPSKQFLQNPYLILTSRLVSVRDEDSSPEEQQPAEPKESDLTGTVVSSLYSLKDTDNTQGGFFVFGDLSVRREGEYRLQFTLYEIKQDDFECWLLARVVSEKFTVYAQKHFPGMMESTFLTRSFSDQGVRLRLRKDSRSMTTRKRNHAVANTFEQIRSTQAAAAMYPGQNDVSPDLSPNGHAPGPFRRTNSLQDPNFPPTYVDRGPRGSMGSRYQSDSPQLRSEYSSGGSYNYNYNNEPPIKRQRTDPAEGSHAYENEYPAYSQSGPRTVPVPLDNLYPTSTSGYQMGTLAAMSGHPDPLGPSPHFNQMPRLDTHLPPHHTGPNSATSNFSPSTQRSPGAGAYHYPPAPQPMYQSPASLAYPIQGTSPPLSQVNGLHGLGLPNLALEGADKQSTVNPGI</sequence>
<dbReference type="InterPro" id="IPR037525">
    <property type="entry name" value="Velvet_dom"/>
</dbReference>
<dbReference type="PANTHER" id="PTHR33572:SF18">
    <property type="entry name" value="SPORE DEVELOPMENT REGULATOR VOSA"/>
    <property type="match status" value="1"/>
</dbReference>
<feature type="compositionally biased region" description="Low complexity" evidence="6">
    <location>
        <begin position="271"/>
        <end position="286"/>
    </location>
</feature>
<name>A0AAJ0HFT2_9PEZI</name>
<evidence type="ECO:0000256" key="2">
    <source>
        <dbReference type="ARBA" id="ARBA00022969"/>
    </source>
</evidence>
<reference evidence="8" key="1">
    <citation type="journal article" date="2023" name="Mol. Phylogenet. Evol.">
        <title>Genome-scale phylogeny and comparative genomics of the fungal order Sordariales.</title>
        <authorList>
            <person name="Hensen N."/>
            <person name="Bonometti L."/>
            <person name="Westerberg I."/>
            <person name="Brannstrom I.O."/>
            <person name="Guillou S."/>
            <person name="Cros-Aarteil S."/>
            <person name="Calhoun S."/>
            <person name="Haridas S."/>
            <person name="Kuo A."/>
            <person name="Mondo S."/>
            <person name="Pangilinan J."/>
            <person name="Riley R."/>
            <person name="LaButti K."/>
            <person name="Andreopoulos B."/>
            <person name="Lipzen A."/>
            <person name="Chen C."/>
            <person name="Yan M."/>
            <person name="Daum C."/>
            <person name="Ng V."/>
            <person name="Clum A."/>
            <person name="Steindorff A."/>
            <person name="Ohm R.A."/>
            <person name="Martin F."/>
            <person name="Silar P."/>
            <person name="Natvig D.O."/>
            <person name="Lalanne C."/>
            <person name="Gautier V."/>
            <person name="Ament-Velasquez S.L."/>
            <person name="Kruys A."/>
            <person name="Hutchinson M.I."/>
            <person name="Powell A.J."/>
            <person name="Barry K."/>
            <person name="Miller A.N."/>
            <person name="Grigoriev I.V."/>
            <person name="Debuchy R."/>
            <person name="Gladieux P."/>
            <person name="Hiltunen Thoren M."/>
            <person name="Johannesson H."/>
        </authorList>
    </citation>
    <scope>NUCLEOTIDE SEQUENCE</scope>
    <source>
        <strain evidence="8">CBS 955.72</strain>
    </source>
</reference>
<dbReference type="InterPro" id="IPR021740">
    <property type="entry name" value="Velvet"/>
</dbReference>
<evidence type="ECO:0000313" key="9">
    <source>
        <dbReference type="Proteomes" id="UP001275084"/>
    </source>
</evidence>
<evidence type="ECO:0000259" key="7">
    <source>
        <dbReference type="PROSITE" id="PS51821"/>
    </source>
</evidence>
<dbReference type="AlphaFoldDB" id="A0AAJ0HFT2"/>
<evidence type="ECO:0000256" key="3">
    <source>
        <dbReference type="ARBA" id="ARBA00023015"/>
    </source>
</evidence>
<feature type="region of interest" description="Disordered" evidence="6">
    <location>
        <begin position="22"/>
        <end position="51"/>
    </location>
</feature>
<gene>
    <name evidence="8" type="ORF">B0T25DRAFT_257555</name>
</gene>
<dbReference type="Proteomes" id="UP001275084">
    <property type="component" value="Unassembled WGS sequence"/>
</dbReference>
<keyword evidence="3" id="KW-0805">Transcription regulation</keyword>
<dbReference type="InterPro" id="IPR038491">
    <property type="entry name" value="Velvet_dom_sf"/>
</dbReference>